<dbReference type="InterPro" id="IPR050565">
    <property type="entry name" value="LYPA1-2/EST-like"/>
</dbReference>
<keyword evidence="5" id="KW-1185">Reference proteome</keyword>
<dbReference type="RefSeq" id="WP_076399119.1">
    <property type="nucleotide sequence ID" value="NZ_FTOA01000002.1"/>
</dbReference>
<sequence length="205" mass="20774">MSAPLILTLHGVGSNGADMAPVGEALASVLPGSRTASPDAPDSFGGPSFGGAGRWQWFSIDGVTTSNRPQRVMAARAAFDAVVGQIIAAHGLETALDRVVFAGFSQGAIMALDAVASGRWAVGAVLAFSGRLASPLPLTPASGTPVLLLHGDADPVMPTRESLLACDALTLQGMRAEVQTFPGLGHGISPATIAAGQRFLSGIYL</sequence>
<evidence type="ECO:0000313" key="4">
    <source>
        <dbReference type="EMBL" id="SIS48284.1"/>
    </source>
</evidence>
<evidence type="ECO:0000259" key="3">
    <source>
        <dbReference type="Pfam" id="PF02230"/>
    </source>
</evidence>
<organism evidence="4 5">
    <name type="scientific">Insolitispirillum peregrinum</name>
    <dbReference type="NCBI Taxonomy" id="80876"/>
    <lineage>
        <taxon>Bacteria</taxon>
        <taxon>Pseudomonadati</taxon>
        <taxon>Pseudomonadota</taxon>
        <taxon>Alphaproteobacteria</taxon>
        <taxon>Rhodospirillales</taxon>
        <taxon>Novispirillaceae</taxon>
        <taxon>Insolitispirillum</taxon>
    </lineage>
</organism>
<dbReference type="Gene3D" id="3.40.50.1820">
    <property type="entry name" value="alpha/beta hydrolase"/>
    <property type="match status" value="1"/>
</dbReference>
<dbReference type="PANTHER" id="PTHR10655">
    <property type="entry name" value="LYSOPHOSPHOLIPASE-RELATED"/>
    <property type="match status" value="1"/>
</dbReference>
<dbReference type="OrthoDB" id="9801763at2"/>
<proteinExistence type="inferred from homology"/>
<dbReference type="SUPFAM" id="SSF53474">
    <property type="entry name" value="alpha/beta-Hydrolases"/>
    <property type="match status" value="1"/>
</dbReference>
<feature type="domain" description="Phospholipase/carboxylesterase/thioesterase" evidence="3">
    <location>
        <begin position="4"/>
        <end position="201"/>
    </location>
</feature>
<reference evidence="4 5" key="1">
    <citation type="submission" date="2017-01" db="EMBL/GenBank/DDBJ databases">
        <authorList>
            <person name="Mah S.A."/>
            <person name="Swanson W.J."/>
            <person name="Moy G.W."/>
            <person name="Vacquier V.D."/>
        </authorList>
    </citation>
    <scope>NUCLEOTIDE SEQUENCE [LARGE SCALE GENOMIC DNA]</scope>
    <source>
        <strain evidence="4 5">DSM 11589</strain>
    </source>
</reference>
<dbReference type="AlphaFoldDB" id="A0A1N7JGA2"/>
<dbReference type="PANTHER" id="PTHR10655:SF17">
    <property type="entry name" value="LYSOPHOSPHOLIPASE-LIKE PROTEIN 1"/>
    <property type="match status" value="1"/>
</dbReference>
<dbReference type="InterPro" id="IPR029058">
    <property type="entry name" value="AB_hydrolase_fold"/>
</dbReference>
<protein>
    <submittedName>
        <fullName evidence="4">Phospholipase/carboxylesterase</fullName>
    </submittedName>
</protein>
<gene>
    <name evidence="4" type="ORF">SAMN05421779_102219</name>
</gene>
<keyword evidence="2" id="KW-0378">Hydrolase</keyword>
<evidence type="ECO:0000256" key="1">
    <source>
        <dbReference type="ARBA" id="ARBA00006499"/>
    </source>
</evidence>
<evidence type="ECO:0000256" key="2">
    <source>
        <dbReference type="ARBA" id="ARBA00022801"/>
    </source>
</evidence>
<name>A0A1N7JGA2_9PROT</name>
<comment type="similarity">
    <text evidence="1">Belongs to the AB hydrolase superfamily. AB hydrolase 2 family.</text>
</comment>
<dbReference type="STRING" id="80876.SAMN05421779_102219"/>
<dbReference type="InterPro" id="IPR003140">
    <property type="entry name" value="PLipase/COase/thioEstase"/>
</dbReference>
<dbReference type="Proteomes" id="UP000185678">
    <property type="component" value="Unassembled WGS sequence"/>
</dbReference>
<dbReference type="EMBL" id="FTOA01000002">
    <property type="protein sequence ID" value="SIS48284.1"/>
    <property type="molecule type" value="Genomic_DNA"/>
</dbReference>
<dbReference type="GO" id="GO:0016787">
    <property type="term" value="F:hydrolase activity"/>
    <property type="evidence" value="ECO:0007669"/>
    <property type="project" value="UniProtKB-KW"/>
</dbReference>
<evidence type="ECO:0000313" key="5">
    <source>
        <dbReference type="Proteomes" id="UP000185678"/>
    </source>
</evidence>
<accession>A0A1N7JGA2</accession>
<dbReference type="Pfam" id="PF02230">
    <property type="entry name" value="Abhydrolase_2"/>
    <property type="match status" value="1"/>
</dbReference>